<dbReference type="InterPro" id="IPR005172">
    <property type="entry name" value="CRC"/>
</dbReference>
<dbReference type="PANTHER" id="PTHR46159:SF6">
    <property type="entry name" value="OS12G0605300 PROTEIN"/>
    <property type="match status" value="1"/>
</dbReference>
<evidence type="ECO:0000256" key="3">
    <source>
        <dbReference type="ARBA" id="ARBA00023242"/>
    </source>
</evidence>
<dbReference type="InterPro" id="IPR033467">
    <property type="entry name" value="Tesmin/TSO1-like_CXC"/>
</dbReference>
<sequence length="826" mass="90789">MDSLETDKMTTTTTTSTSSLDSVAIQDSTIFNYISNLSPIKPVKAAPVAPGFPGLSSPPVVFTSPRVNPFRERSYPKRLQYPHSFSPEVSRQDDRGKKIATGSDISGKSNTQLNSGFIPYTEKESDNKSSVQDQDGSSAGCVDEYLTETAGVEFADSARSANLSSKQSDDVPQSLNGFNDWKESISRHYNKNNVRKDADKPVGAFHTILEQAEDLQGKSSFDDIKTVDTNGKQGSGEIPCCVCPNFESNLSTGHAHVGQHCEHSVAQLQHAGGGCKDDLDCTRQFQPEILHIIQEYEDCGETTGTVSKEPVENVMLLDPKASIAANSSTSQSPHIVKPLNNPALLKPTDCQATPNHKRKSYLDSVEELNQSNPKRGRKKASGTSDGDGDGDGCKRCNCKKTKCLKLYCDCFAGGIYCAEPCACQECFNRPEYEDTVLETRQQIESRNPLAFAPKIVQSVSKSPANSSRERNCLTSSSTKHKRGCNCKKSMCLKKYCECYQANVGCSDGCRCEGCKNVYGRKEEYGMTKDVVNKQSTDERLEDAFDEKLKMVASRNSFFQIEQCNPHNLTPLTPSFQCSDHRNDASKSQFPSRRYILSPESDLASLPPYRKSSESPRNSNYHDLLIQTRKDILDVVSCHQELDYDSAETGGEFSQRCDVLANIHHLTSLPDPPSMAKASSMSSKTMDWTNVSRGQLCPGSGHSSSVSSLCWRSSPITPMTQFGGAKLLQVLDSDDRLYDILEDDIPEILKDTPTHFNAMKGSSPNKKRVSPPHSCLHELGSSSSASLRSRQLILQAMPPFPPLTPCIDSKEGTNHNIEDSQDDSSNM</sequence>
<comment type="subcellular location">
    <subcellularLocation>
        <location evidence="1">Nucleus</location>
    </subcellularLocation>
</comment>
<reference evidence="6 7" key="1">
    <citation type="submission" date="2019-09" db="EMBL/GenBank/DDBJ databases">
        <title>A chromosome-level genome assembly of the Chinese tupelo Nyssa sinensis.</title>
        <authorList>
            <person name="Yang X."/>
            <person name="Kang M."/>
            <person name="Yang Y."/>
            <person name="Xiong H."/>
            <person name="Wang M."/>
            <person name="Zhang Z."/>
            <person name="Wang Z."/>
            <person name="Wu H."/>
            <person name="Ma T."/>
            <person name="Liu J."/>
            <person name="Xi Z."/>
        </authorList>
    </citation>
    <scope>NUCLEOTIDE SEQUENCE [LARGE SCALE GENOMIC DNA]</scope>
    <source>
        <strain evidence="6">J267</strain>
        <tissue evidence="6">Leaf</tissue>
    </source>
</reference>
<name>A0A5J5A6B1_9ASTE</name>
<feature type="region of interest" description="Disordered" evidence="4">
    <location>
        <begin position="799"/>
        <end position="826"/>
    </location>
</feature>
<evidence type="ECO:0000256" key="2">
    <source>
        <dbReference type="ARBA" id="ARBA00007267"/>
    </source>
</evidence>
<feature type="compositionally biased region" description="Polar residues" evidence="4">
    <location>
        <begin position="103"/>
        <end position="115"/>
    </location>
</feature>
<proteinExistence type="inferred from homology"/>
<dbReference type="GO" id="GO:0003700">
    <property type="term" value="F:DNA-binding transcription factor activity"/>
    <property type="evidence" value="ECO:0007669"/>
    <property type="project" value="InterPro"/>
</dbReference>
<keyword evidence="3" id="KW-0539">Nucleus</keyword>
<feature type="region of interest" description="Disordered" evidence="4">
    <location>
        <begin position="325"/>
        <end position="391"/>
    </location>
</feature>
<comment type="similarity">
    <text evidence="2">Belongs to the lin-54 family.</text>
</comment>
<dbReference type="EMBL" id="CM018046">
    <property type="protein sequence ID" value="KAA8525382.1"/>
    <property type="molecule type" value="Genomic_DNA"/>
</dbReference>
<feature type="region of interest" description="Disordered" evidence="4">
    <location>
        <begin position="80"/>
        <end position="139"/>
    </location>
</feature>
<feature type="compositionally biased region" description="Polar residues" evidence="4">
    <location>
        <begin position="128"/>
        <end position="137"/>
    </location>
</feature>
<evidence type="ECO:0000259" key="5">
    <source>
        <dbReference type="PROSITE" id="PS51634"/>
    </source>
</evidence>
<dbReference type="SMART" id="SM01114">
    <property type="entry name" value="CXC"/>
    <property type="match status" value="2"/>
</dbReference>
<gene>
    <name evidence="6" type="ORF">F0562_007200</name>
</gene>
<protein>
    <recommendedName>
        <fullName evidence="5">CRC domain-containing protein</fullName>
    </recommendedName>
</protein>
<evidence type="ECO:0000256" key="1">
    <source>
        <dbReference type="ARBA" id="ARBA00004123"/>
    </source>
</evidence>
<evidence type="ECO:0000313" key="6">
    <source>
        <dbReference type="EMBL" id="KAA8525382.1"/>
    </source>
</evidence>
<feature type="region of interest" description="Disordered" evidence="4">
    <location>
        <begin position="754"/>
        <end position="781"/>
    </location>
</feature>
<evidence type="ECO:0000256" key="4">
    <source>
        <dbReference type="SAM" id="MobiDB-lite"/>
    </source>
</evidence>
<dbReference type="PANTHER" id="PTHR46159">
    <property type="entry name" value="PROTEIN TESMIN/TSO1-LIKE CXC 2"/>
    <property type="match status" value="1"/>
</dbReference>
<feature type="domain" description="CRC" evidence="5">
    <location>
        <begin position="392"/>
        <end position="519"/>
    </location>
</feature>
<dbReference type="AlphaFoldDB" id="A0A5J5A6B1"/>
<accession>A0A5J5A6B1</accession>
<dbReference type="PROSITE" id="PS51634">
    <property type="entry name" value="CRC"/>
    <property type="match status" value="1"/>
</dbReference>
<dbReference type="OrthoDB" id="6283463at2759"/>
<organism evidence="6 7">
    <name type="scientific">Nyssa sinensis</name>
    <dbReference type="NCBI Taxonomy" id="561372"/>
    <lineage>
        <taxon>Eukaryota</taxon>
        <taxon>Viridiplantae</taxon>
        <taxon>Streptophyta</taxon>
        <taxon>Embryophyta</taxon>
        <taxon>Tracheophyta</taxon>
        <taxon>Spermatophyta</taxon>
        <taxon>Magnoliopsida</taxon>
        <taxon>eudicotyledons</taxon>
        <taxon>Gunneridae</taxon>
        <taxon>Pentapetalae</taxon>
        <taxon>asterids</taxon>
        <taxon>Cornales</taxon>
        <taxon>Nyssaceae</taxon>
        <taxon>Nyssa</taxon>
    </lineage>
</organism>
<dbReference type="Proteomes" id="UP000325577">
    <property type="component" value="Linkage Group LG3"/>
</dbReference>
<keyword evidence="7" id="KW-1185">Reference proteome</keyword>
<dbReference type="Pfam" id="PF03638">
    <property type="entry name" value="TCR"/>
    <property type="match status" value="2"/>
</dbReference>
<evidence type="ECO:0000313" key="7">
    <source>
        <dbReference type="Proteomes" id="UP000325577"/>
    </source>
</evidence>
<feature type="compositionally biased region" description="Basic and acidic residues" evidence="4">
    <location>
        <begin position="807"/>
        <end position="817"/>
    </location>
</feature>
<dbReference type="InterPro" id="IPR044522">
    <property type="entry name" value="TSO1-like"/>
</dbReference>
<dbReference type="GO" id="GO:0005634">
    <property type="term" value="C:nucleus"/>
    <property type="evidence" value="ECO:0007669"/>
    <property type="project" value="UniProtKB-SubCell"/>
</dbReference>